<dbReference type="GO" id="GO:0050660">
    <property type="term" value="F:flavin adenine dinucleotide binding"/>
    <property type="evidence" value="ECO:0007669"/>
    <property type="project" value="TreeGrafter"/>
</dbReference>
<gene>
    <name evidence="2" type="ORF">J4573_39240</name>
</gene>
<dbReference type="Gene3D" id="3.10.450.50">
    <property type="match status" value="1"/>
</dbReference>
<evidence type="ECO:0000313" key="2">
    <source>
        <dbReference type="EMBL" id="MBO2453183.1"/>
    </source>
</evidence>
<dbReference type="InterPro" id="IPR036188">
    <property type="entry name" value="FAD/NAD-bd_sf"/>
</dbReference>
<dbReference type="PANTHER" id="PTHR43539">
    <property type="entry name" value="FLAVIN-BINDING MONOOXYGENASE-LIKE PROTEIN (AFU_ORTHOLOGUE AFUA_4G09220)"/>
    <property type="match status" value="1"/>
</dbReference>
<keyword evidence="1" id="KW-0560">Oxidoreductase</keyword>
<sequence length="599" mass="64985">MTTTAVTAADTATAAAEAEEETALGVSAAWLERFAAAVHSPAHEDIDALLTPDVTWRDFLAFTWGVTNHVGLKDVRSALGRLSADVRPHDLSPAVRQAPIRTDDGVLMFFEFATEHRRCSGFARLTLGGDGRWQAATLMTQAEGLTDFPAAVGAHRPEGKAHGYVPGRTRWSDDRAAESEFENDDPQVVVLGAGHNGLSVAARLASLNVSTLVVERNERVGDNWRKRYASLALHSLLNADHLPFYPFPPTWTAHTPKDKFADHLESYARAMDLNVWTGTELTGAAYDDADGRWTITLRRPGGERTLRPVHLVLAVGLNGKPRMPEVPGLAGFQGVAVHSGEFQGGSEWDGKRVLVVGAAVSGHEISHDLYEHGARVTMLQRNATYVIDFQTFNDLFYGVYAEGSGLGTEFADMVAYATPNIPNRATLKELVTAAAERDRDLLDRLRQRGFKLEWGPDGTGIIGSHMAGRDSYQINIGASELIADGHIGVKQGVEIDRATPTGVVFTDGTAMDVDLIVFATGYESMDESVHGLLGPAAAKVQKVYGLADDGEYSEAWRRSRQPGLWFATGFVTMARFYSRSLTMLIKAIETGLTPKDPGA</sequence>
<dbReference type="SUPFAM" id="SSF54427">
    <property type="entry name" value="NTF2-like"/>
    <property type="match status" value="1"/>
</dbReference>
<name>A0A939PN86_9ACTN</name>
<dbReference type="PRINTS" id="PR00368">
    <property type="entry name" value="FADPNR"/>
</dbReference>
<dbReference type="PRINTS" id="PR00411">
    <property type="entry name" value="PNDRDTASEI"/>
</dbReference>
<evidence type="ECO:0000313" key="3">
    <source>
        <dbReference type="Proteomes" id="UP000669179"/>
    </source>
</evidence>
<dbReference type="Gene3D" id="3.50.50.60">
    <property type="entry name" value="FAD/NAD(P)-binding domain"/>
    <property type="match status" value="1"/>
</dbReference>
<reference evidence="2" key="1">
    <citation type="submission" date="2021-03" db="EMBL/GenBank/DDBJ databases">
        <authorList>
            <person name="Kanchanasin P."/>
            <person name="Saeng-In P."/>
            <person name="Phongsopitanun W."/>
            <person name="Yuki M."/>
            <person name="Kudo T."/>
            <person name="Ohkuma M."/>
            <person name="Tanasupawat S."/>
        </authorList>
    </citation>
    <scope>NUCLEOTIDE SEQUENCE</scope>
    <source>
        <strain evidence="2">GKU 128</strain>
    </source>
</reference>
<dbReference type="GO" id="GO:0004497">
    <property type="term" value="F:monooxygenase activity"/>
    <property type="evidence" value="ECO:0007669"/>
    <property type="project" value="TreeGrafter"/>
</dbReference>
<dbReference type="RefSeq" id="WP_208261202.1">
    <property type="nucleotide sequence ID" value="NZ_JAGEOJ010000019.1"/>
</dbReference>
<dbReference type="Pfam" id="PF13738">
    <property type="entry name" value="Pyr_redox_3"/>
    <property type="match status" value="1"/>
</dbReference>
<keyword evidence="3" id="KW-1185">Reference proteome</keyword>
<accession>A0A939PN86</accession>
<organism evidence="2 3">
    <name type="scientific">Actinomadura barringtoniae</name>
    <dbReference type="NCBI Taxonomy" id="1427535"/>
    <lineage>
        <taxon>Bacteria</taxon>
        <taxon>Bacillati</taxon>
        <taxon>Actinomycetota</taxon>
        <taxon>Actinomycetes</taxon>
        <taxon>Streptosporangiales</taxon>
        <taxon>Thermomonosporaceae</taxon>
        <taxon>Actinomadura</taxon>
    </lineage>
</organism>
<dbReference type="AlphaFoldDB" id="A0A939PN86"/>
<dbReference type="InterPro" id="IPR050982">
    <property type="entry name" value="Auxin_biosynth/cation_transpt"/>
</dbReference>
<comment type="caution">
    <text evidence="2">The sequence shown here is derived from an EMBL/GenBank/DDBJ whole genome shotgun (WGS) entry which is preliminary data.</text>
</comment>
<dbReference type="InterPro" id="IPR032710">
    <property type="entry name" value="NTF2-like_dom_sf"/>
</dbReference>
<protein>
    <submittedName>
        <fullName evidence="2">NAD(P)/FAD-dependent oxidoreductase</fullName>
    </submittedName>
</protein>
<proteinExistence type="predicted"/>
<dbReference type="PANTHER" id="PTHR43539:SF68">
    <property type="entry name" value="FLAVIN-BINDING MONOOXYGENASE-LIKE PROTEIN (AFU_ORTHOLOGUE AFUA_4G09220)"/>
    <property type="match status" value="1"/>
</dbReference>
<evidence type="ECO:0000256" key="1">
    <source>
        <dbReference type="ARBA" id="ARBA00023002"/>
    </source>
</evidence>
<dbReference type="SUPFAM" id="SSF51905">
    <property type="entry name" value="FAD/NAD(P)-binding domain"/>
    <property type="match status" value="2"/>
</dbReference>
<dbReference type="EMBL" id="JAGEOJ010000019">
    <property type="protein sequence ID" value="MBO2453183.1"/>
    <property type="molecule type" value="Genomic_DNA"/>
</dbReference>
<dbReference type="Proteomes" id="UP000669179">
    <property type="component" value="Unassembled WGS sequence"/>
</dbReference>